<keyword evidence="1" id="KW-0489">Methyltransferase</keyword>
<evidence type="ECO:0000256" key="2">
    <source>
        <dbReference type="SAM" id="MobiDB-lite"/>
    </source>
</evidence>
<dbReference type="InterPro" id="IPR007871">
    <property type="entry name" value="Methyltransferase_TRM13"/>
</dbReference>
<keyword evidence="1" id="KW-0819">tRNA processing</keyword>
<dbReference type="GO" id="GO:0030488">
    <property type="term" value="P:tRNA methylation"/>
    <property type="evidence" value="ECO:0007669"/>
    <property type="project" value="InterPro"/>
</dbReference>
<dbReference type="GO" id="GO:0008270">
    <property type="term" value="F:zinc ion binding"/>
    <property type="evidence" value="ECO:0007669"/>
    <property type="project" value="UniProtKB-KW"/>
</dbReference>
<comment type="catalytic activity">
    <reaction evidence="1">
        <text>cytidine(4) in tRNA(Gly)(GCC) + S-adenosyl-L-methionine = 2'-O-methylcytidine(4) in tRNA(Gly)(GCC) + S-adenosyl-L-homocysteine + H(+)</text>
        <dbReference type="Rhea" id="RHEA:43192"/>
        <dbReference type="Rhea" id="RHEA-COMP:10399"/>
        <dbReference type="Rhea" id="RHEA-COMP:10400"/>
        <dbReference type="ChEBI" id="CHEBI:15378"/>
        <dbReference type="ChEBI" id="CHEBI:57856"/>
        <dbReference type="ChEBI" id="CHEBI:59789"/>
        <dbReference type="ChEBI" id="CHEBI:74495"/>
        <dbReference type="ChEBI" id="CHEBI:82748"/>
        <dbReference type="EC" id="2.1.1.225"/>
    </reaction>
</comment>
<gene>
    <name evidence="4" type="ORF">AB205_0127940</name>
</gene>
<comment type="catalytic activity">
    <reaction evidence="1">
        <text>adenosine(4) in tRNA(His) + S-adenosyl-L-methionine = 2'-O-methyladenosine(4) in tRNA(His) + S-adenosyl-L-homocysteine + H(+)</text>
        <dbReference type="Rhea" id="RHEA:43196"/>
        <dbReference type="Rhea" id="RHEA-COMP:10401"/>
        <dbReference type="Rhea" id="RHEA-COMP:10402"/>
        <dbReference type="ChEBI" id="CHEBI:15378"/>
        <dbReference type="ChEBI" id="CHEBI:57856"/>
        <dbReference type="ChEBI" id="CHEBI:59789"/>
        <dbReference type="ChEBI" id="CHEBI:74411"/>
        <dbReference type="ChEBI" id="CHEBI:74477"/>
        <dbReference type="EC" id="2.1.1.225"/>
    </reaction>
</comment>
<dbReference type="AlphaFoldDB" id="A0A2G9RM78"/>
<dbReference type="EMBL" id="KV933542">
    <property type="protein sequence ID" value="PIO29009.1"/>
    <property type="molecule type" value="Genomic_DNA"/>
</dbReference>
<organism evidence="4 5">
    <name type="scientific">Aquarana catesbeiana</name>
    <name type="common">American bullfrog</name>
    <name type="synonym">Rana catesbeiana</name>
    <dbReference type="NCBI Taxonomy" id="8400"/>
    <lineage>
        <taxon>Eukaryota</taxon>
        <taxon>Metazoa</taxon>
        <taxon>Chordata</taxon>
        <taxon>Craniata</taxon>
        <taxon>Vertebrata</taxon>
        <taxon>Euteleostomi</taxon>
        <taxon>Amphibia</taxon>
        <taxon>Batrachia</taxon>
        <taxon>Anura</taxon>
        <taxon>Neobatrachia</taxon>
        <taxon>Ranoidea</taxon>
        <taxon>Ranidae</taxon>
        <taxon>Aquarana</taxon>
    </lineage>
</organism>
<dbReference type="PANTHER" id="PTHR12998">
    <property type="entry name" value="TRNA:M(4)X MODIFICATION ENZYME TRM13 HOMOLOG"/>
    <property type="match status" value="1"/>
</dbReference>
<keyword evidence="1" id="KW-0949">S-adenosyl-L-methionine</keyword>
<feature type="domain" description="Methyltransferase TRM13" evidence="3">
    <location>
        <begin position="1"/>
        <end position="99"/>
    </location>
</feature>
<evidence type="ECO:0000256" key="1">
    <source>
        <dbReference type="RuleBase" id="RU367103"/>
    </source>
</evidence>
<protein>
    <recommendedName>
        <fullName evidence="1">tRNA:m(4)X modification enzyme TRM13</fullName>
        <ecNumber evidence="1">2.1.1.225</ecNumber>
    </recommendedName>
</protein>
<keyword evidence="1" id="KW-0808">Transferase</keyword>
<dbReference type="PANTHER" id="PTHR12998:SF0">
    <property type="entry name" value="TRNA:M(4)X MODIFICATION ENZYME TRM13 HOMOLOG"/>
    <property type="match status" value="1"/>
</dbReference>
<proteinExistence type="inferred from homology"/>
<dbReference type="OrthoDB" id="258806at2759"/>
<evidence type="ECO:0000313" key="4">
    <source>
        <dbReference type="EMBL" id="PIO29009.1"/>
    </source>
</evidence>
<dbReference type="EC" id="2.1.1.225" evidence="1"/>
<dbReference type="Proteomes" id="UP000228934">
    <property type="component" value="Unassembled WGS sequence"/>
</dbReference>
<keyword evidence="5" id="KW-1185">Reference proteome</keyword>
<dbReference type="GO" id="GO:0106050">
    <property type="term" value="F:tRNA 2'-O-methyltransferase activity"/>
    <property type="evidence" value="ECO:0007669"/>
    <property type="project" value="UniProtKB-UniRule"/>
</dbReference>
<keyword evidence="1" id="KW-0479">Metal-binding</keyword>
<sequence>MSSWATCGSRTAGQILIENEKREPEETEEHDLDLKNTDCSLEGVQGLALTVEERENLGRLCKLLIDHGRLDYLNSMGYTACLEYYTEPEVSLENVLLIAVP</sequence>
<evidence type="ECO:0000259" key="3">
    <source>
        <dbReference type="Pfam" id="PF05206"/>
    </source>
</evidence>
<feature type="compositionally biased region" description="Polar residues" evidence="2">
    <location>
        <begin position="1"/>
        <end position="12"/>
    </location>
</feature>
<keyword evidence="1" id="KW-0862">Zinc</keyword>
<accession>A0A2G9RM78</accession>
<name>A0A2G9RM78_AQUCT</name>
<keyword evidence="1" id="KW-0863">Zinc-finger</keyword>
<reference evidence="5" key="1">
    <citation type="journal article" date="2017" name="Nat. Commun.">
        <title>The North American bullfrog draft genome provides insight into hormonal regulation of long noncoding RNA.</title>
        <authorList>
            <person name="Hammond S.A."/>
            <person name="Warren R.L."/>
            <person name="Vandervalk B.P."/>
            <person name="Kucuk E."/>
            <person name="Khan H."/>
            <person name="Gibb E.A."/>
            <person name="Pandoh P."/>
            <person name="Kirk H."/>
            <person name="Zhao Y."/>
            <person name="Jones M."/>
            <person name="Mungall A.J."/>
            <person name="Coope R."/>
            <person name="Pleasance S."/>
            <person name="Moore R.A."/>
            <person name="Holt R.A."/>
            <person name="Round J.M."/>
            <person name="Ohora S."/>
            <person name="Walle B.V."/>
            <person name="Veldhoen N."/>
            <person name="Helbing C.C."/>
            <person name="Birol I."/>
        </authorList>
    </citation>
    <scope>NUCLEOTIDE SEQUENCE [LARGE SCALE GENOMIC DNA]</scope>
</reference>
<comment type="function">
    <text evidence="1">tRNA methylase which 2'-O-methylates cytidine(4) in tRNA(Pro) and tRNA(Gly)(GCC), and adenosine(4) in tRNA(His).</text>
</comment>
<dbReference type="InterPro" id="IPR039044">
    <property type="entry name" value="Trm13"/>
</dbReference>
<dbReference type="Pfam" id="PF05206">
    <property type="entry name" value="TRM13"/>
    <property type="match status" value="1"/>
</dbReference>
<comment type="catalytic activity">
    <reaction evidence="1">
        <text>cytidine(4) in tRNA(Pro) + S-adenosyl-L-methionine = 2'-O-methylcytidine(4) in tRNA(Pro) + S-adenosyl-L-homocysteine + H(+)</text>
        <dbReference type="Rhea" id="RHEA:32767"/>
        <dbReference type="Rhea" id="RHEA-COMP:10397"/>
        <dbReference type="Rhea" id="RHEA-COMP:10398"/>
        <dbReference type="ChEBI" id="CHEBI:15378"/>
        <dbReference type="ChEBI" id="CHEBI:57856"/>
        <dbReference type="ChEBI" id="CHEBI:59789"/>
        <dbReference type="ChEBI" id="CHEBI:74495"/>
        <dbReference type="ChEBI" id="CHEBI:82748"/>
        <dbReference type="EC" id="2.1.1.225"/>
    </reaction>
</comment>
<evidence type="ECO:0000313" key="5">
    <source>
        <dbReference type="Proteomes" id="UP000228934"/>
    </source>
</evidence>
<comment type="similarity">
    <text evidence="1">Belongs to the methyltransferase TRM13 family.</text>
</comment>
<feature type="region of interest" description="Disordered" evidence="2">
    <location>
        <begin position="1"/>
        <end position="33"/>
    </location>
</feature>